<evidence type="ECO:0000313" key="2">
    <source>
        <dbReference type="Proteomes" id="UP001303473"/>
    </source>
</evidence>
<proteinExistence type="predicted"/>
<reference evidence="2" key="1">
    <citation type="journal article" date="2023" name="Mol. Phylogenet. Evol.">
        <title>Genome-scale phylogeny and comparative genomics of the fungal order Sordariales.</title>
        <authorList>
            <person name="Hensen N."/>
            <person name="Bonometti L."/>
            <person name="Westerberg I."/>
            <person name="Brannstrom I.O."/>
            <person name="Guillou S."/>
            <person name="Cros-Aarteil S."/>
            <person name="Calhoun S."/>
            <person name="Haridas S."/>
            <person name="Kuo A."/>
            <person name="Mondo S."/>
            <person name="Pangilinan J."/>
            <person name="Riley R."/>
            <person name="LaButti K."/>
            <person name="Andreopoulos B."/>
            <person name="Lipzen A."/>
            <person name="Chen C."/>
            <person name="Yan M."/>
            <person name="Daum C."/>
            <person name="Ng V."/>
            <person name="Clum A."/>
            <person name="Steindorff A."/>
            <person name="Ohm R.A."/>
            <person name="Martin F."/>
            <person name="Silar P."/>
            <person name="Natvig D.O."/>
            <person name="Lalanne C."/>
            <person name="Gautier V."/>
            <person name="Ament-Velasquez S.L."/>
            <person name="Kruys A."/>
            <person name="Hutchinson M.I."/>
            <person name="Powell A.J."/>
            <person name="Barry K."/>
            <person name="Miller A.N."/>
            <person name="Grigoriev I.V."/>
            <person name="Debuchy R."/>
            <person name="Gladieux P."/>
            <person name="Hiltunen Thoren M."/>
            <person name="Johannesson H."/>
        </authorList>
    </citation>
    <scope>NUCLEOTIDE SEQUENCE [LARGE SCALE GENOMIC DNA]</scope>
    <source>
        <strain evidence="2">CBS 340.73</strain>
    </source>
</reference>
<name>A0AAN6S2V2_9PEZI</name>
<dbReference type="Proteomes" id="UP001303473">
    <property type="component" value="Unassembled WGS sequence"/>
</dbReference>
<organism evidence="1 2">
    <name type="scientific">Diplogelasinospora grovesii</name>
    <dbReference type="NCBI Taxonomy" id="303347"/>
    <lineage>
        <taxon>Eukaryota</taxon>
        <taxon>Fungi</taxon>
        <taxon>Dikarya</taxon>
        <taxon>Ascomycota</taxon>
        <taxon>Pezizomycotina</taxon>
        <taxon>Sordariomycetes</taxon>
        <taxon>Sordariomycetidae</taxon>
        <taxon>Sordariales</taxon>
        <taxon>Diplogelasinosporaceae</taxon>
        <taxon>Diplogelasinospora</taxon>
    </lineage>
</organism>
<comment type="caution">
    <text evidence="1">The sequence shown here is derived from an EMBL/GenBank/DDBJ whole genome shotgun (WGS) entry which is preliminary data.</text>
</comment>
<sequence>MAPTWSRTLLFPEPSLRTTPMWDRPSTRSPIFIEPIVASTQMWSRPSNESPIFVDATVSAVPMWDRPTTMVPLCPCCSSSSSTPTIQDLRTTIRDRPSTSSARSHKTIRSMPSSLGLRLKKSFRNLRTRASSQSFSSDFWLCYYCI</sequence>
<evidence type="ECO:0000313" key="1">
    <source>
        <dbReference type="EMBL" id="KAK3937953.1"/>
    </source>
</evidence>
<keyword evidence="2" id="KW-1185">Reference proteome</keyword>
<protein>
    <submittedName>
        <fullName evidence="1">Uncharacterized protein</fullName>
    </submittedName>
</protein>
<gene>
    <name evidence="1" type="ORF">QBC46DRAFT_391306</name>
</gene>
<dbReference type="EMBL" id="MU853841">
    <property type="protein sequence ID" value="KAK3937953.1"/>
    <property type="molecule type" value="Genomic_DNA"/>
</dbReference>
<accession>A0AAN6S2V2</accession>
<dbReference type="AlphaFoldDB" id="A0AAN6S2V2"/>